<protein>
    <submittedName>
        <fullName evidence="2">Uncharacterized protein</fullName>
    </submittedName>
</protein>
<evidence type="ECO:0000313" key="2">
    <source>
        <dbReference type="EMBL" id="SFH07101.1"/>
    </source>
</evidence>
<dbReference type="EMBL" id="FOPM01000030">
    <property type="protein sequence ID" value="SFH07101.1"/>
    <property type="molecule type" value="Genomic_DNA"/>
</dbReference>
<dbReference type="Proteomes" id="UP000199229">
    <property type="component" value="Unassembled WGS sequence"/>
</dbReference>
<dbReference type="RefSeq" id="WP_143103801.1">
    <property type="nucleotide sequence ID" value="NZ_FOPM01000030.1"/>
</dbReference>
<reference evidence="3" key="1">
    <citation type="submission" date="2016-10" db="EMBL/GenBank/DDBJ databases">
        <authorList>
            <person name="Varghese N."/>
            <person name="Submissions S."/>
        </authorList>
    </citation>
    <scope>NUCLEOTIDE SEQUENCE [LARGE SCALE GENOMIC DNA]</scope>
    <source>
        <strain evidence="3">Gh-105</strain>
    </source>
</reference>
<evidence type="ECO:0000256" key="1">
    <source>
        <dbReference type="SAM" id="MobiDB-lite"/>
    </source>
</evidence>
<proteinExistence type="predicted"/>
<feature type="region of interest" description="Disordered" evidence="1">
    <location>
        <begin position="108"/>
        <end position="141"/>
    </location>
</feature>
<name>A0A1I2X595_9HYPH</name>
<organism evidence="2 3">
    <name type="scientific">Methylobacterium gossipiicola</name>
    <dbReference type="NCBI Taxonomy" id="582675"/>
    <lineage>
        <taxon>Bacteria</taxon>
        <taxon>Pseudomonadati</taxon>
        <taxon>Pseudomonadota</taxon>
        <taxon>Alphaproteobacteria</taxon>
        <taxon>Hyphomicrobiales</taxon>
        <taxon>Methylobacteriaceae</taxon>
        <taxon>Methylobacterium</taxon>
    </lineage>
</organism>
<feature type="compositionally biased region" description="Low complexity" evidence="1">
    <location>
        <begin position="108"/>
        <end position="127"/>
    </location>
</feature>
<gene>
    <name evidence="2" type="ORF">SAMN05192565_13015</name>
</gene>
<accession>A0A1I2X595</accession>
<keyword evidence="3" id="KW-1185">Reference proteome</keyword>
<dbReference type="AlphaFoldDB" id="A0A1I2X595"/>
<dbReference type="STRING" id="582675.SAMN05192565_13015"/>
<sequence length="216" mass="22041">MTVRHHCGSVDEGLSLEATSGVTPPLLPTLVVALVLGAASLLCREPDAPTSTAPTTAISTTLAPRSVAEPRSVVEPVTTGSIAETFVPATLAFPRQFPLVLTAQAVAPPQASARRPAAPRVATLRRTPPAKPPVPAEAVRGEAAPADPIAGIDTASRGASDDSMPNWSLPDLALPFAPAIETAGRVRDFVGGQGAMARTQATALSVAVVEVVEALR</sequence>
<evidence type="ECO:0000313" key="3">
    <source>
        <dbReference type="Proteomes" id="UP000199229"/>
    </source>
</evidence>